<evidence type="ECO:0000313" key="3">
    <source>
        <dbReference type="Proteomes" id="UP000800039"/>
    </source>
</evidence>
<dbReference type="OrthoDB" id="3791893at2759"/>
<dbReference type="RefSeq" id="XP_040783007.1">
    <property type="nucleotide sequence ID" value="XM_040927248.1"/>
</dbReference>
<keyword evidence="3" id="KW-1185">Reference proteome</keyword>
<feature type="region of interest" description="Disordered" evidence="1">
    <location>
        <begin position="1"/>
        <end position="22"/>
    </location>
</feature>
<evidence type="ECO:0000313" key="2">
    <source>
        <dbReference type="EMBL" id="KAF1840444.1"/>
    </source>
</evidence>
<evidence type="ECO:0000256" key="1">
    <source>
        <dbReference type="SAM" id="MobiDB-lite"/>
    </source>
</evidence>
<gene>
    <name evidence="2" type="ORF">K460DRAFT_208642</name>
</gene>
<sequence length="180" mass="19470">MRSTMGVLFNSSNAPSARDAENQISDKRHEDIICRIANNASLSQVDGATDSQQHVLDTGKRTNNVQPTVTQTHLQHHDQGHYLHQAQYIASTQVPPRQQTRTSRNAVSDLLPYCTTEPPLSQEQVIALTDAVGSLKELVLLALGAASGDTGCVDRLEGAVGGHAAANIVEFFVDEWEIDG</sequence>
<protein>
    <submittedName>
        <fullName evidence="2">Uncharacterized protein</fullName>
    </submittedName>
</protein>
<comment type="caution">
    <text evidence="2">The sequence shown here is derived from an EMBL/GenBank/DDBJ whole genome shotgun (WGS) entry which is preliminary data.</text>
</comment>
<name>A0A9P4G814_9PLEO</name>
<feature type="compositionally biased region" description="Polar residues" evidence="1">
    <location>
        <begin position="1"/>
        <end position="15"/>
    </location>
</feature>
<accession>A0A9P4G814</accession>
<dbReference type="AlphaFoldDB" id="A0A9P4G814"/>
<dbReference type="GeneID" id="63844500"/>
<dbReference type="Proteomes" id="UP000800039">
    <property type="component" value="Unassembled WGS sequence"/>
</dbReference>
<dbReference type="EMBL" id="ML976620">
    <property type="protein sequence ID" value="KAF1840444.1"/>
    <property type="molecule type" value="Genomic_DNA"/>
</dbReference>
<reference evidence="2" key="1">
    <citation type="submission" date="2020-01" db="EMBL/GenBank/DDBJ databases">
        <authorList>
            <consortium name="DOE Joint Genome Institute"/>
            <person name="Haridas S."/>
            <person name="Albert R."/>
            <person name="Binder M."/>
            <person name="Bloem J."/>
            <person name="Labutti K."/>
            <person name="Salamov A."/>
            <person name="Andreopoulos B."/>
            <person name="Baker S.E."/>
            <person name="Barry K."/>
            <person name="Bills G."/>
            <person name="Bluhm B.H."/>
            <person name="Cannon C."/>
            <person name="Castanera R."/>
            <person name="Culley D.E."/>
            <person name="Daum C."/>
            <person name="Ezra D."/>
            <person name="Gonzalez J.B."/>
            <person name="Henrissat B."/>
            <person name="Kuo A."/>
            <person name="Liang C."/>
            <person name="Lipzen A."/>
            <person name="Lutzoni F."/>
            <person name="Magnuson J."/>
            <person name="Mondo S."/>
            <person name="Nolan M."/>
            <person name="Ohm R."/>
            <person name="Pangilinan J."/>
            <person name="Park H.-J."/>
            <person name="Ramirez L."/>
            <person name="Alfaro M."/>
            <person name="Sun H."/>
            <person name="Tritt A."/>
            <person name="Yoshinaga Y."/>
            <person name="Zwiers L.-H."/>
            <person name="Turgeon B.G."/>
            <person name="Goodwin S.B."/>
            <person name="Spatafora J.W."/>
            <person name="Crous P.W."/>
            <person name="Grigoriev I.V."/>
        </authorList>
    </citation>
    <scope>NUCLEOTIDE SEQUENCE</scope>
    <source>
        <strain evidence="2">CBS 394.84</strain>
    </source>
</reference>
<proteinExistence type="predicted"/>
<organism evidence="2 3">
    <name type="scientific">Cucurbitaria berberidis CBS 394.84</name>
    <dbReference type="NCBI Taxonomy" id="1168544"/>
    <lineage>
        <taxon>Eukaryota</taxon>
        <taxon>Fungi</taxon>
        <taxon>Dikarya</taxon>
        <taxon>Ascomycota</taxon>
        <taxon>Pezizomycotina</taxon>
        <taxon>Dothideomycetes</taxon>
        <taxon>Pleosporomycetidae</taxon>
        <taxon>Pleosporales</taxon>
        <taxon>Pleosporineae</taxon>
        <taxon>Cucurbitariaceae</taxon>
        <taxon>Cucurbitaria</taxon>
    </lineage>
</organism>